<protein>
    <submittedName>
        <fullName evidence="8">SPARC- modular calcium-binding protein 1</fullName>
    </submittedName>
</protein>
<comment type="caution">
    <text evidence="8">The sequence shown here is derived from an EMBL/GenBank/DDBJ whole genome shotgun (WGS) entry which is preliminary data.</text>
</comment>
<keyword evidence="4" id="KW-0106">Calcium</keyword>
<name>A0ABV0ZE71_9TELE</name>
<feature type="domain" description="SPARC/Testican calcium-binding" evidence="7">
    <location>
        <begin position="25"/>
        <end position="89"/>
    </location>
</feature>
<organism evidence="8 9">
    <name type="scientific">Ameca splendens</name>
    <dbReference type="NCBI Taxonomy" id="208324"/>
    <lineage>
        <taxon>Eukaryota</taxon>
        <taxon>Metazoa</taxon>
        <taxon>Chordata</taxon>
        <taxon>Craniata</taxon>
        <taxon>Vertebrata</taxon>
        <taxon>Euteleostomi</taxon>
        <taxon>Actinopterygii</taxon>
        <taxon>Neopterygii</taxon>
        <taxon>Teleostei</taxon>
        <taxon>Neoteleostei</taxon>
        <taxon>Acanthomorphata</taxon>
        <taxon>Ovalentaria</taxon>
        <taxon>Atherinomorphae</taxon>
        <taxon>Cyprinodontiformes</taxon>
        <taxon>Goodeidae</taxon>
        <taxon>Ameca</taxon>
    </lineage>
</organism>
<keyword evidence="6" id="KW-0325">Glycoprotein</keyword>
<dbReference type="InterPro" id="IPR018247">
    <property type="entry name" value="EF_Hand_1_Ca_BS"/>
</dbReference>
<evidence type="ECO:0000256" key="3">
    <source>
        <dbReference type="ARBA" id="ARBA00022723"/>
    </source>
</evidence>
<dbReference type="PROSITE" id="PS00018">
    <property type="entry name" value="EF_HAND_1"/>
    <property type="match status" value="2"/>
</dbReference>
<dbReference type="InterPro" id="IPR011992">
    <property type="entry name" value="EF-hand-dom_pair"/>
</dbReference>
<evidence type="ECO:0000313" key="9">
    <source>
        <dbReference type="Proteomes" id="UP001469553"/>
    </source>
</evidence>
<comment type="subcellular location">
    <subcellularLocation>
        <location evidence="1">Secreted</location>
    </subcellularLocation>
</comment>
<evidence type="ECO:0000256" key="5">
    <source>
        <dbReference type="ARBA" id="ARBA00023157"/>
    </source>
</evidence>
<keyword evidence="5" id="KW-1015">Disulfide bond</keyword>
<dbReference type="Pfam" id="PF10591">
    <property type="entry name" value="SPARC_Ca_bdg"/>
    <property type="match status" value="1"/>
</dbReference>
<dbReference type="PANTHER" id="PTHR12352:SF13">
    <property type="entry name" value="SPARC-RELATED MODULAR CALCIUM-BINDING PROTEIN 1"/>
    <property type="match status" value="1"/>
</dbReference>
<evidence type="ECO:0000256" key="4">
    <source>
        <dbReference type="ARBA" id="ARBA00022837"/>
    </source>
</evidence>
<dbReference type="SUPFAM" id="SSF47473">
    <property type="entry name" value="EF-hand"/>
    <property type="match status" value="1"/>
</dbReference>
<dbReference type="InterPro" id="IPR051950">
    <property type="entry name" value="Dev_reg/Prot_inhib"/>
</dbReference>
<proteinExistence type="predicted"/>
<dbReference type="Proteomes" id="UP001469553">
    <property type="component" value="Unassembled WGS sequence"/>
</dbReference>
<dbReference type="InterPro" id="IPR019577">
    <property type="entry name" value="SPARC/Testican_Ca-bd-dom"/>
</dbReference>
<feature type="non-terminal residue" evidence="8">
    <location>
        <position position="1"/>
    </location>
</feature>
<dbReference type="EMBL" id="JAHRIP010059441">
    <property type="protein sequence ID" value="MEQ2304523.1"/>
    <property type="molecule type" value="Genomic_DNA"/>
</dbReference>
<keyword evidence="2" id="KW-0964">Secreted</keyword>
<evidence type="ECO:0000259" key="7">
    <source>
        <dbReference type="Pfam" id="PF10591"/>
    </source>
</evidence>
<reference evidence="8 9" key="1">
    <citation type="submission" date="2021-06" db="EMBL/GenBank/DDBJ databases">
        <authorList>
            <person name="Palmer J.M."/>
        </authorList>
    </citation>
    <scope>NUCLEOTIDE SEQUENCE [LARGE SCALE GENOMIC DNA]</scope>
    <source>
        <strain evidence="8 9">AS_MEX2019</strain>
        <tissue evidence="8">Muscle</tissue>
    </source>
</reference>
<evidence type="ECO:0000256" key="1">
    <source>
        <dbReference type="ARBA" id="ARBA00004613"/>
    </source>
</evidence>
<evidence type="ECO:0000256" key="2">
    <source>
        <dbReference type="ARBA" id="ARBA00022525"/>
    </source>
</evidence>
<keyword evidence="9" id="KW-1185">Reference proteome</keyword>
<dbReference type="PANTHER" id="PTHR12352">
    <property type="entry name" value="SECRETED MODULAR CALCIUM-BINDING PROTEIN"/>
    <property type="match status" value="1"/>
</dbReference>
<keyword evidence="3" id="KW-0479">Metal-binding</keyword>
<evidence type="ECO:0000256" key="6">
    <source>
        <dbReference type="ARBA" id="ARBA00023180"/>
    </source>
</evidence>
<evidence type="ECO:0000313" key="8">
    <source>
        <dbReference type="EMBL" id="MEQ2304523.1"/>
    </source>
</evidence>
<dbReference type="Gene3D" id="1.10.238.10">
    <property type="entry name" value="EF-hand"/>
    <property type="match status" value="1"/>
</dbReference>
<accession>A0ABV0ZE71</accession>
<gene>
    <name evidence="8" type="primary">SMOC1</name>
    <name evidence="8" type="ORF">AMECASPLE_027925</name>
</gene>
<sequence>CKFYAIHLPLTLTRFVEPDPNHTLEERVVYWYFAQLDNNGSNDINKKELKPFKRYLKKKAKPKKCARKFTDYCDLNKDKAISLQELKGCLGVSKDGSSMTSGSQGTRQGTKQFSLYQKWGLGVQGEARKLCVVNGRDNVLSEWEEKRERNVKRSGAW</sequence>